<dbReference type="Pfam" id="PF00735">
    <property type="entry name" value="Septin"/>
    <property type="match status" value="1"/>
</dbReference>
<evidence type="ECO:0000313" key="3">
    <source>
        <dbReference type="Proteomes" id="UP001529510"/>
    </source>
</evidence>
<dbReference type="PANTHER" id="PTHR32046:SF11">
    <property type="entry name" value="IMMUNE-ASSOCIATED NUCLEOTIDE-BINDING PROTEIN 10-LIKE"/>
    <property type="match status" value="1"/>
</dbReference>
<reference evidence="2 3" key="1">
    <citation type="submission" date="2024-05" db="EMBL/GenBank/DDBJ databases">
        <title>Genome sequencing and assembly of Indian major carp, Cirrhinus mrigala (Hamilton, 1822).</title>
        <authorList>
            <person name="Mohindra V."/>
            <person name="Chowdhury L.M."/>
            <person name="Lal K."/>
            <person name="Jena J.K."/>
        </authorList>
    </citation>
    <scope>NUCLEOTIDE SEQUENCE [LARGE SCALE GENOMIC DNA]</scope>
    <source>
        <strain evidence="2">CM1030</strain>
        <tissue evidence="2">Blood</tissue>
    </source>
</reference>
<dbReference type="InterPro" id="IPR030379">
    <property type="entry name" value="G_SEPTIN_dom"/>
</dbReference>
<proteinExistence type="predicted"/>
<dbReference type="AlphaFoldDB" id="A0ABD0N6E5"/>
<feature type="non-terminal residue" evidence="2">
    <location>
        <position position="141"/>
    </location>
</feature>
<name>A0ABD0N6E5_CIRMR</name>
<sequence length="141" mass="15944">EGESLKKKSIGQKNEDKPRKVILMVGETGAGKSTLINAMINYIMGVRWEHKIWLEVSEISDEQTKSQTKEVTVYEVYAQDSPFSLVVIDTPGFGDTEGFDKDKRIAEALQQLFRSEDGIHEIHAVCLVLKAADARLHQRQR</sequence>
<dbReference type="Gene3D" id="3.40.50.300">
    <property type="entry name" value="P-loop containing nucleotide triphosphate hydrolases"/>
    <property type="match status" value="1"/>
</dbReference>
<dbReference type="Proteomes" id="UP001529510">
    <property type="component" value="Unassembled WGS sequence"/>
</dbReference>
<evidence type="ECO:0000313" key="2">
    <source>
        <dbReference type="EMBL" id="KAL0157147.1"/>
    </source>
</evidence>
<feature type="non-terminal residue" evidence="2">
    <location>
        <position position="1"/>
    </location>
</feature>
<dbReference type="PANTHER" id="PTHR32046">
    <property type="entry name" value="G DOMAIN-CONTAINING PROTEIN"/>
    <property type="match status" value="1"/>
</dbReference>
<gene>
    <name evidence="2" type="ORF">M9458_048393</name>
</gene>
<dbReference type="SUPFAM" id="SSF52540">
    <property type="entry name" value="P-loop containing nucleoside triphosphate hydrolases"/>
    <property type="match status" value="1"/>
</dbReference>
<accession>A0ABD0N6E5</accession>
<dbReference type="EMBL" id="JAMKFB020000024">
    <property type="protein sequence ID" value="KAL0157147.1"/>
    <property type="molecule type" value="Genomic_DNA"/>
</dbReference>
<dbReference type="PROSITE" id="PS00675">
    <property type="entry name" value="SIGMA54_INTERACT_1"/>
    <property type="match status" value="1"/>
</dbReference>
<evidence type="ECO:0000259" key="1">
    <source>
        <dbReference type="Pfam" id="PF00735"/>
    </source>
</evidence>
<feature type="domain" description="Septin-type G" evidence="1">
    <location>
        <begin position="22"/>
        <end position="97"/>
    </location>
</feature>
<organism evidence="2 3">
    <name type="scientific">Cirrhinus mrigala</name>
    <name type="common">Mrigala</name>
    <dbReference type="NCBI Taxonomy" id="683832"/>
    <lineage>
        <taxon>Eukaryota</taxon>
        <taxon>Metazoa</taxon>
        <taxon>Chordata</taxon>
        <taxon>Craniata</taxon>
        <taxon>Vertebrata</taxon>
        <taxon>Euteleostomi</taxon>
        <taxon>Actinopterygii</taxon>
        <taxon>Neopterygii</taxon>
        <taxon>Teleostei</taxon>
        <taxon>Ostariophysi</taxon>
        <taxon>Cypriniformes</taxon>
        <taxon>Cyprinidae</taxon>
        <taxon>Labeoninae</taxon>
        <taxon>Labeonini</taxon>
        <taxon>Cirrhinus</taxon>
    </lineage>
</organism>
<protein>
    <recommendedName>
        <fullName evidence="1">Septin-type G domain-containing protein</fullName>
    </recommendedName>
</protein>
<comment type="caution">
    <text evidence="2">The sequence shown here is derived from an EMBL/GenBank/DDBJ whole genome shotgun (WGS) entry which is preliminary data.</text>
</comment>
<dbReference type="InterPro" id="IPR027417">
    <property type="entry name" value="P-loop_NTPase"/>
</dbReference>
<dbReference type="InterPro" id="IPR025662">
    <property type="entry name" value="Sigma_54_int_dom_ATP-bd_1"/>
</dbReference>
<keyword evidence="3" id="KW-1185">Reference proteome</keyword>